<evidence type="ECO:0000256" key="1">
    <source>
        <dbReference type="SAM" id="Coils"/>
    </source>
</evidence>
<keyword evidence="3" id="KW-1185">Reference proteome</keyword>
<proteinExistence type="predicted"/>
<evidence type="ECO:0000313" key="3">
    <source>
        <dbReference type="Proteomes" id="UP000683000"/>
    </source>
</evidence>
<sequence>MCHTTRFHCHQTIEQHFAFWNTDKYEALTQYIWNHYKEATETICTLSSELAILKPTLRLSDKDFLHFLSDKFTYLNSVQQPPQHEEVSIQYVQVLDELEEQRAEWTTAREAANRALDGVAVGDFCTAMAALTNAWIQVELAFAKLQNMEALAAHLQGQLKLELPWIIGSKEYNLYKAEAVLGQHRQALSDLEHLVVM</sequence>
<dbReference type="AlphaFoldDB" id="A0A8I3AA80"/>
<gene>
    <name evidence="2" type="ORF">JVT61DRAFT_14421</name>
</gene>
<dbReference type="OrthoDB" id="3251205at2759"/>
<accession>A0A8I3AA80</accession>
<dbReference type="EMBL" id="JAGFBS010000008">
    <property type="protein sequence ID" value="KAG6377656.1"/>
    <property type="molecule type" value="Genomic_DNA"/>
</dbReference>
<organism evidence="2 3">
    <name type="scientific">Boletus reticuloceps</name>
    <dbReference type="NCBI Taxonomy" id="495285"/>
    <lineage>
        <taxon>Eukaryota</taxon>
        <taxon>Fungi</taxon>
        <taxon>Dikarya</taxon>
        <taxon>Basidiomycota</taxon>
        <taxon>Agaricomycotina</taxon>
        <taxon>Agaricomycetes</taxon>
        <taxon>Agaricomycetidae</taxon>
        <taxon>Boletales</taxon>
        <taxon>Boletineae</taxon>
        <taxon>Boletaceae</taxon>
        <taxon>Boletoideae</taxon>
        <taxon>Boletus</taxon>
    </lineage>
</organism>
<reference evidence="2" key="1">
    <citation type="submission" date="2021-03" db="EMBL/GenBank/DDBJ databases">
        <title>Evolutionary innovations through gain and loss of genes in the ectomycorrhizal Boletales.</title>
        <authorList>
            <person name="Wu G."/>
            <person name="Miyauchi S."/>
            <person name="Morin E."/>
            <person name="Yang Z.-L."/>
            <person name="Xu J."/>
            <person name="Martin F.M."/>
        </authorList>
    </citation>
    <scope>NUCLEOTIDE SEQUENCE</scope>
    <source>
        <strain evidence="2">BR01</strain>
    </source>
</reference>
<name>A0A8I3AA80_9AGAM</name>
<comment type="caution">
    <text evidence="2">The sequence shown here is derived from an EMBL/GenBank/DDBJ whole genome shotgun (WGS) entry which is preliminary data.</text>
</comment>
<keyword evidence="1" id="KW-0175">Coiled coil</keyword>
<feature type="coiled-coil region" evidence="1">
    <location>
        <begin position="84"/>
        <end position="115"/>
    </location>
</feature>
<protein>
    <submittedName>
        <fullName evidence="2">Uncharacterized protein</fullName>
    </submittedName>
</protein>
<evidence type="ECO:0000313" key="2">
    <source>
        <dbReference type="EMBL" id="KAG6377656.1"/>
    </source>
</evidence>
<dbReference type="Proteomes" id="UP000683000">
    <property type="component" value="Unassembled WGS sequence"/>
</dbReference>